<comment type="caution">
    <text evidence="2">The sequence shown here is derived from an EMBL/GenBank/DDBJ whole genome shotgun (WGS) entry which is preliminary data.</text>
</comment>
<keyword evidence="1" id="KW-0732">Signal</keyword>
<accession>A0ABT0FTQ6</accession>
<dbReference type="EMBL" id="JAKRKC020000001">
    <property type="protein sequence ID" value="MCK2215706.1"/>
    <property type="molecule type" value="Genomic_DNA"/>
</dbReference>
<gene>
    <name evidence="2" type="ORF">MF672_018190</name>
</gene>
<proteinExistence type="predicted"/>
<dbReference type="Proteomes" id="UP001317259">
    <property type="component" value="Unassembled WGS sequence"/>
</dbReference>
<feature type="chain" id="PRO_5045407930" evidence="1">
    <location>
        <begin position="33"/>
        <end position="189"/>
    </location>
</feature>
<evidence type="ECO:0000256" key="1">
    <source>
        <dbReference type="SAM" id="SignalP"/>
    </source>
</evidence>
<reference evidence="2 3" key="1">
    <citation type="submission" date="2022-04" db="EMBL/GenBank/DDBJ databases">
        <title>Genome draft of Actinomadura sp. ATCC 31491.</title>
        <authorList>
            <person name="Shi X."/>
            <person name="Du Y."/>
        </authorList>
    </citation>
    <scope>NUCLEOTIDE SEQUENCE [LARGE SCALE GENOMIC DNA]</scope>
    <source>
        <strain evidence="2 3">ATCC 31491</strain>
    </source>
</reference>
<feature type="signal peptide" evidence="1">
    <location>
        <begin position="1"/>
        <end position="32"/>
    </location>
</feature>
<dbReference type="RefSeq" id="WP_242382351.1">
    <property type="nucleotide sequence ID" value="NZ_JAKRKC020000001.1"/>
</dbReference>
<evidence type="ECO:0000313" key="3">
    <source>
        <dbReference type="Proteomes" id="UP001317259"/>
    </source>
</evidence>
<sequence length="189" mass="19979">MKNTLLASRTGLIAAVTLAGALVAATPAGATASTTTVSTTAVSAVAAAPQAAASSAAARPRNGAILFDRISGGRGVLKIKNGLSRDGVVILVRGGTKAISIYVRAHSSASIKDVRDGTYRIYFTTGYRYSTSSHRFTRAATYQRFDDRLRYSTVRTSTQIRYKIYTLTLNPVRGGNARTSSVNPKNFPG</sequence>
<protein>
    <submittedName>
        <fullName evidence="2">Uncharacterized protein</fullName>
    </submittedName>
</protein>
<evidence type="ECO:0000313" key="2">
    <source>
        <dbReference type="EMBL" id="MCK2215706.1"/>
    </source>
</evidence>
<keyword evidence="3" id="KW-1185">Reference proteome</keyword>
<organism evidence="2 3">
    <name type="scientific">Actinomadura luzonensis</name>
    <dbReference type="NCBI Taxonomy" id="2805427"/>
    <lineage>
        <taxon>Bacteria</taxon>
        <taxon>Bacillati</taxon>
        <taxon>Actinomycetota</taxon>
        <taxon>Actinomycetes</taxon>
        <taxon>Streptosporangiales</taxon>
        <taxon>Thermomonosporaceae</taxon>
        <taxon>Actinomadura</taxon>
    </lineage>
</organism>
<name>A0ABT0FTQ6_9ACTN</name>